<organism evidence="3 4">
    <name type="scientific">Monilinia fructigena</name>
    <dbReference type="NCBI Taxonomy" id="38457"/>
    <lineage>
        <taxon>Eukaryota</taxon>
        <taxon>Fungi</taxon>
        <taxon>Dikarya</taxon>
        <taxon>Ascomycota</taxon>
        <taxon>Pezizomycotina</taxon>
        <taxon>Leotiomycetes</taxon>
        <taxon>Helotiales</taxon>
        <taxon>Sclerotiniaceae</taxon>
        <taxon>Monilinia</taxon>
    </lineage>
</organism>
<dbReference type="Proteomes" id="UP000249056">
    <property type="component" value="Unassembled WGS sequence"/>
</dbReference>
<dbReference type="AlphaFoldDB" id="A0A395IX66"/>
<accession>A0A395IX66</accession>
<protein>
    <recommendedName>
        <fullName evidence="2">DUF7918 domain-containing protein</fullName>
    </recommendedName>
</protein>
<dbReference type="Pfam" id="PF25534">
    <property type="entry name" value="DUF7918"/>
    <property type="match status" value="1"/>
</dbReference>
<proteinExistence type="predicted"/>
<dbReference type="EMBL" id="QKRW01000014">
    <property type="protein sequence ID" value="RAL64464.1"/>
    <property type="molecule type" value="Genomic_DNA"/>
</dbReference>
<name>A0A395IX66_9HELO</name>
<reference evidence="3 4" key="1">
    <citation type="submission" date="2018-06" db="EMBL/GenBank/DDBJ databases">
        <title>Genome Sequence of the Brown Rot Fungal Pathogen Monilinia fructigena.</title>
        <authorList>
            <person name="Landi L."/>
            <person name="De Miccolis Angelini R.M."/>
            <person name="Pollastro S."/>
            <person name="Abate D."/>
            <person name="Faretra F."/>
            <person name="Romanazzi G."/>
        </authorList>
    </citation>
    <scope>NUCLEOTIDE SEQUENCE [LARGE SCALE GENOMIC DNA]</scope>
    <source>
        <strain evidence="3 4">Mfrg269</strain>
    </source>
</reference>
<comment type="caution">
    <text evidence="3">The sequence shown here is derived from an EMBL/GenBank/DDBJ whole genome shotgun (WGS) entry which is preliminary data.</text>
</comment>
<sequence length="321" mass="35383">MDAHESQVKGMAVSHTTEFGAPQTSLDREIFYKLEYIDPINKPLAEFNFKYRSKRNSGADYAPRKNNPLPRAPAPPPPEKGPSVTGREVIRISKSLTSKKQNAATEMAIPPASTMNSVITGRSFNKVIDSPPVATGSMIASIPTITCREVKDPVTPAFGSISRVTSSSFSKAGPAMPVETPVKAIFRPDVKTLASIGLRTAPETTATLTTPVVRVAMGHTATSFTHVLHGINKNIGHLRNTAKRISVVDIVEVQDQLSQVENEIRVEIKEQVKPEHAKAEDVSKRERVVEQNDDLEFVLERPVKRRHVFTEADENHRFDCD</sequence>
<evidence type="ECO:0000313" key="3">
    <source>
        <dbReference type="EMBL" id="RAL64464.1"/>
    </source>
</evidence>
<evidence type="ECO:0000259" key="2">
    <source>
        <dbReference type="Pfam" id="PF25534"/>
    </source>
</evidence>
<keyword evidence="4" id="KW-1185">Reference proteome</keyword>
<dbReference type="InterPro" id="IPR057678">
    <property type="entry name" value="DUF7918"/>
</dbReference>
<feature type="compositionally biased region" description="Pro residues" evidence="1">
    <location>
        <begin position="70"/>
        <end position="80"/>
    </location>
</feature>
<gene>
    <name evidence="3" type="ORF">DID88_001940</name>
</gene>
<dbReference type="OrthoDB" id="3364132at2759"/>
<feature type="domain" description="DUF7918" evidence="2">
    <location>
        <begin position="4"/>
        <end position="55"/>
    </location>
</feature>
<evidence type="ECO:0000256" key="1">
    <source>
        <dbReference type="SAM" id="MobiDB-lite"/>
    </source>
</evidence>
<evidence type="ECO:0000313" key="4">
    <source>
        <dbReference type="Proteomes" id="UP000249056"/>
    </source>
</evidence>
<feature type="region of interest" description="Disordered" evidence="1">
    <location>
        <begin position="57"/>
        <end position="87"/>
    </location>
</feature>